<dbReference type="GeneTree" id="ENSGT00510000050415"/>
<dbReference type="Proteomes" id="UP000257200">
    <property type="component" value="Unplaced"/>
</dbReference>
<sequence>DDNDDDDDYDGDGNNNDDDASASPSTSVDLPHHLDHCPILDSIFGQRSRIFIQRFVCGQFGCGAEWPYVEVCKMALLTSEEKKYFKKILAFNAARENFLIKAVSCPGCKSSVMRTNESSLNVCCKLCTSNKGRTFEFCWQCLKEWKGPKPRSDRCGNDGCCNQLLKTLQTCPDVVFELMPDITGCPSIRACPTCGSLLEHSKKDCNFVVCPRCKMNFCFVCLKQCYECSSCTVAPRQTSIPVWHHVNHTRPFSLQ</sequence>
<dbReference type="STRING" id="80966.ENSAPOP00000028176"/>
<proteinExistence type="predicted"/>
<evidence type="ECO:0000313" key="2">
    <source>
        <dbReference type="Ensembl" id="ENSAPOP00000028176.1"/>
    </source>
</evidence>
<evidence type="ECO:0008006" key="4">
    <source>
        <dbReference type="Google" id="ProtNLM"/>
    </source>
</evidence>
<feature type="compositionally biased region" description="Acidic residues" evidence="1">
    <location>
        <begin position="1"/>
        <end position="20"/>
    </location>
</feature>
<organism evidence="2 3">
    <name type="scientific">Acanthochromis polyacanthus</name>
    <name type="common">spiny chromis</name>
    <dbReference type="NCBI Taxonomy" id="80966"/>
    <lineage>
        <taxon>Eukaryota</taxon>
        <taxon>Metazoa</taxon>
        <taxon>Chordata</taxon>
        <taxon>Craniata</taxon>
        <taxon>Vertebrata</taxon>
        <taxon>Euteleostomi</taxon>
        <taxon>Actinopterygii</taxon>
        <taxon>Neopterygii</taxon>
        <taxon>Teleostei</taxon>
        <taxon>Neoteleostei</taxon>
        <taxon>Acanthomorphata</taxon>
        <taxon>Ovalentaria</taxon>
        <taxon>Pomacentridae</taxon>
        <taxon>Acanthochromis</taxon>
    </lineage>
</organism>
<dbReference type="Ensembl" id="ENSAPOT00000018126.1">
    <property type="protein sequence ID" value="ENSAPOP00000028176.1"/>
    <property type="gene ID" value="ENSAPOG00000013280.1"/>
</dbReference>
<reference evidence="2" key="2">
    <citation type="submission" date="2025-09" db="UniProtKB">
        <authorList>
            <consortium name="Ensembl"/>
        </authorList>
    </citation>
    <scope>IDENTIFICATION</scope>
</reference>
<feature type="region of interest" description="Disordered" evidence="1">
    <location>
        <begin position="1"/>
        <end position="27"/>
    </location>
</feature>
<dbReference type="AlphaFoldDB" id="A0A3Q1GC58"/>
<evidence type="ECO:0000256" key="1">
    <source>
        <dbReference type="SAM" id="MobiDB-lite"/>
    </source>
</evidence>
<dbReference type="SUPFAM" id="SSF57850">
    <property type="entry name" value="RING/U-box"/>
    <property type="match status" value="1"/>
</dbReference>
<reference evidence="2" key="1">
    <citation type="submission" date="2025-08" db="UniProtKB">
        <authorList>
            <consortium name="Ensembl"/>
        </authorList>
    </citation>
    <scope>IDENTIFICATION</scope>
</reference>
<evidence type="ECO:0000313" key="3">
    <source>
        <dbReference type="Proteomes" id="UP000257200"/>
    </source>
</evidence>
<dbReference type="FunFam" id="1.20.120.1750:FF:000040">
    <property type="entry name" value="RBR-type E3 ubiquitin transferase"/>
    <property type="match status" value="1"/>
</dbReference>
<protein>
    <recommendedName>
        <fullName evidence="4">RING-type domain-containing protein</fullName>
    </recommendedName>
</protein>
<name>A0A3Q1GC58_9TELE</name>
<keyword evidence="3" id="KW-1185">Reference proteome</keyword>
<accession>A0A3Q1GC58</accession>
<dbReference type="InParanoid" id="A0A3Q1GC58"/>